<dbReference type="EMBL" id="JADGIK010000003">
    <property type="protein sequence ID" value="MBF0596900.1"/>
    <property type="molecule type" value="Genomic_DNA"/>
</dbReference>
<proteinExistence type="predicted"/>
<sequence>MLDTIPYRKILFLDIETVPQTDNWDLLSERSKDLWAKKTAFQRNNNEISAEEFYHERAGIMAEFGKIICISCGIVVNENYIHIKSFYGDDEQKILNEFNTLLKDNYYKPDHLLCAHNGKEFDFPYIARRMIIHQIEVPRILQLFGKKPWEIPHLDTMELWKFGDYKHYTSLDLLANIFEIPTSKDDIDGSQVAKVYYEDNNIERIKEYCEKDVITLINVFRKMRYENTIGRRDEE</sequence>
<comment type="caution">
    <text evidence="2">The sequence shown here is derived from an EMBL/GenBank/DDBJ whole genome shotgun (WGS) entry which is preliminary data.</text>
</comment>
<keyword evidence="3" id="KW-1185">Reference proteome</keyword>
<dbReference type="GO" id="GO:0004527">
    <property type="term" value="F:exonuclease activity"/>
    <property type="evidence" value="ECO:0007669"/>
    <property type="project" value="UniProtKB-KW"/>
</dbReference>
<reference evidence="2" key="1">
    <citation type="submission" date="2020-10" db="EMBL/GenBank/DDBJ databases">
        <authorList>
            <person name="Lu T."/>
            <person name="Wang Q."/>
            <person name="Han X."/>
        </authorList>
    </citation>
    <scope>NUCLEOTIDE SEQUENCE</scope>
    <source>
        <strain evidence="2">WQ 117</strain>
    </source>
</reference>
<dbReference type="AlphaFoldDB" id="A0A8J7G7Z6"/>
<dbReference type="Proteomes" id="UP000608754">
    <property type="component" value="Unassembled WGS sequence"/>
</dbReference>
<dbReference type="CDD" id="cd05782">
    <property type="entry name" value="DNA_polB_like1_exo"/>
    <property type="match status" value="1"/>
</dbReference>
<gene>
    <name evidence="2" type="ORF">IM532_05470</name>
</gene>
<protein>
    <submittedName>
        <fullName evidence="2">3'-5' exonuclease</fullName>
    </submittedName>
</protein>
<keyword evidence="2" id="KW-0269">Exonuclease</keyword>
<dbReference type="InterPro" id="IPR036397">
    <property type="entry name" value="RNaseH_sf"/>
</dbReference>
<dbReference type="Gene3D" id="3.30.420.10">
    <property type="entry name" value="Ribonuclease H-like superfamily/Ribonuclease H"/>
    <property type="match status" value="1"/>
</dbReference>
<dbReference type="Pfam" id="PF10108">
    <property type="entry name" value="DNA_pol_B_exo2"/>
    <property type="match status" value="1"/>
</dbReference>
<evidence type="ECO:0000313" key="3">
    <source>
        <dbReference type="Proteomes" id="UP000608754"/>
    </source>
</evidence>
<evidence type="ECO:0000313" key="2">
    <source>
        <dbReference type="EMBL" id="MBF0596900.1"/>
    </source>
</evidence>
<keyword evidence="2" id="KW-0540">Nuclease</keyword>
<accession>A0A8J7G7Z6</accession>
<dbReference type="InterPro" id="IPR019288">
    <property type="entry name" value="3'-5'_exonuclease_PolB-like"/>
</dbReference>
<dbReference type="RefSeq" id="WP_194182450.1">
    <property type="nucleotide sequence ID" value="NZ_JADGIK010000003.1"/>
</dbReference>
<keyword evidence="2" id="KW-0378">Hydrolase</keyword>
<dbReference type="SUPFAM" id="SSF53098">
    <property type="entry name" value="Ribonuclease H-like"/>
    <property type="match status" value="1"/>
</dbReference>
<dbReference type="InterPro" id="IPR012337">
    <property type="entry name" value="RNaseH-like_sf"/>
</dbReference>
<feature type="domain" description="Predicted 3'-5' exonuclease PolB-like" evidence="1">
    <location>
        <begin position="63"/>
        <end position="225"/>
    </location>
</feature>
<organism evidence="2 3">
    <name type="scientific">Faecalibacter rhinopitheci</name>
    <dbReference type="NCBI Taxonomy" id="2779678"/>
    <lineage>
        <taxon>Bacteria</taxon>
        <taxon>Pseudomonadati</taxon>
        <taxon>Bacteroidota</taxon>
        <taxon>Flavobacteriia</taxon>
        <taxon>Flavobacteriales</taxon>
        <taxon>Weeksellaceae</taxon>
        <taxon>Faecalibacter</taxon>
    </lineage>
</organism>
<name>A0A8J7G7Z6_9FLAO</name>
<dbReference type="GO" id="GO:0003676">
    <property type="term" value="F:nucleic acid binding"/>
    <property type="evidence" value="ECO:0007669"/>
    <property type="project" value="InterPro"/>
</dbReference>
<evidence type="ECO:0000259" key="1">
    <source>
        <dbReference type="Pfam" id="PF10108"/>
    </source>
</evidence>